<proteinExistence type="predicted"/>
<accession>A0ABR6JAH0</accession>
<name>A0ABR6JAH0_AGRRD</name>
<dbReference type="Proteomes" id="UP000534590">
    <property type="component" value="Unassembled WGS sequence"/>
</dbReference>
<sequence length="34" mass="4041">MLALNRIGSMTLEMFGRFSETTYEHNYLISKRMV</sequence>
<reference evidence="1 2" key="1">
    <citation type="submission" date="2020-08" db="EMBL/GenBank/DDBJ databases">
        <title>Genomic Encyclopedia of Type Strains, Phase IV (KMG-V): Genome sequencing to study the core and pangenomes of soil and plant-associated prokaryotes.</title>
        <authorList>
            <person name="Whitman W."/>
        </authorList>
    </citation>
    <scope>NUCLEOTIDE SEQUENCE [LARGE SCALE GENOMIC DNA]</scope>
    <source>
        <strain evidence="1 2">SEMIA 461</strain>
    </source>
</reference>
<dbReference type="EMBL" id="JACIHP010000003">
    <property type="protein sequence ID" value="MBB4491945.1"/>
    <property type="molecule type" value="Genomic_DNA"/>
</dbReference>
<keyword evidence="2" id="KW-1185">Reference proteome</keyword>
<gene>
    <name evidence="1" type="ORF">GGE40_003787</name>
</gene>
<evidence type="ECO:0000313" key="1">
    <source>
        <dbReference type="EMBL" id="MBB4491945.1"/>
    </source>
</evidence>
<protein>
    <submittedName>
        <fullName evidence="1">Uncharacterized protein</fullName>
    </submittedName>
</protein>
<organism evidence="1 2">
    <name type="scientific">Agrobacterium radiobacter</name>
    <dbReference type="NCBI Taxonomy" id="362"/>
    <lineage>
        <taxon>Bacteria</taxon>
        <taxon>Pseudomonadati</taxon>
        <taxon>Pseudomonadota</taxon>
        <taxon>Alphaproteobacteria</taxon>
        <taxon>Hyphomicrobiales</taxon>
        <taxon>Rhizobiaceae</taxon>
        <taxon>Rhizobium/Agrobacterium group</taxon>
        <taxon>Agrobacterium</taxon>
        <taxon>Agrobacterium tumefaciens complex</taxon>
    </lineage>
</organism>
<evidence type="ECO:0000313" key="2">
    <source>
        <dbReference type="Proteomes" id="UP000534590"/>
    </source>
</evidence>
<comment type="caution">
    <text evidence="1">The sequence shown here is derived from an EMBL/GenBank/DDBJ whole genome shotgun (WGS) entry which is preliminary data.</text>
</comment>